<dbReference type="Pfam" id="PF07221">
    <property type="entry name" value="GlcNAc_2-epim"/>
    <property type="match status" value="1"/>
</dbReference>
<dbReference type="Gene3D" id="1.50.10.10">
    <property type="match status" value="1"/>
</dbReference>
<sequence length="401" mass="46661">MVNKSVYSSDFQNPEWLKNHIFKILEFYYPKCMDYENGGYFSYFLDDGAVGDFETKHILGTAKFIYMFSIGALLDRDALWCIEAAEHGLKFLQEFHLDKNNGGYYWTLKKQQVSDSTKYTTGHAFVLLAASKAYEAGIQSARDIIEYVYELLEKHFWEPHHELYVNEINRDFTITSPYRSQEANMHMCEAMIAAYEATSDKKFLRKSYELSKSVTVKLTSKSGGMIWDHYDENWQVDWNYGKESEEDISSAAFIPGFSIQWSKLLLMLKRNFSQDWMAIKAEYLYNTTMSKAVDNEYGGIFYSISQKGAPIDTDKYFWVMAETLGASALLASDSKEAYYWNVYTYISAYCETFFIDNEHGGWHQILNRTNTKYNNFKTAIPKVDYHPVANCYEVIKTLMSN</sequence>
<keyword evidence="2 3" id="KW-0413">Isomerase</keyword>
<dbReference type="Proteomes" id="UP000580568">
    <property type="component" value="Unassembled WGS sequence"/>
</dbReference>
<comment type="similarity">
    <text evidence="1">Belongs to the N-acylglucosamine 2-epimerase family.</text>
</comment>
<name>A0A6V8SP71_9CLOT</name>
<keyword evidence="4" id="KW-1185">Reference proteome</keyword>
<dbReference type="GO" id="GO:0016853">
    <property type="term" value="F:isomerase activity"/>
    <property type="evidence" value="ECO:0007669"/>
    <property type="project" value="UniProtKB-KW"/>
</dbReference>
<evidence type="ECO:0000313" key="3">
    <source>
        <dbReference type="EMBL" id="GFP76663.1"/>
    </source>
</evidence>
<reference evidence="3 4" key="1">
    <citation type="submission" date="2020-07" db="EMBL/GenBank/DDBJ databases">
        <title>A new beta-1,3-glucan-decomposing anaerobic bacterium isolated from anoxic soil subjected to biological soil disinfestation.</title>
        <authorList>
            <person name="Ueki A."/>
            <person name="Tonouchi A."/>
        </authorList>
    </citation>
    <scope>NUCLEOTIDE SEQUENCE [LARGE SCALE GENOMIC DNA]</scope>
    <source>
        <strain evidence="3 4">TW1</strain>
    </source>
</reference>
<dbReference type="GO" id="GO:0005975">
    <property type="term" value="P:carbohydrate metabolic process"/>
    <property type="evidence" value="ECO:0007669"/>
    <property type="project" value="InterPro"/>
</dbReference>
<evidence type="ECO:0000256" key="2">
    <source>
        <dbReference type="ARBA" id="ARBA00023235"/>
    </source>
</evidence>
<dbReference type="SUPFAM" id="SSF48208">
    <property type="entry name" value="Six-hairpin glycosidases"/>
    <property type="match status" value="1"/>
</dbReference>
<evidence type="ECO:0000313" key="4">
    <source>
        <dbReference type="Proteomes" id="UP000580568"/>
    </source>
</evidence>
<dbReference type="InterPro" id="IPR012341">
    <property type="entry name" value="6hp_glycosidase-like_sf"/>
</dbReference>
<dbReference type="RefSeq" id="WP_183278076.1">
    <property type="nucleotide sequence ID" value="NZ_BLZR01000001.1"/>
</dbReference>
<organism evidence="3 4">
    <name type="scientific">Clostridium fungisolvens</name>
    <dbReference type="NCBI Taxonomy" id="1604897"/>
    <lineage>
        <taxon>Bacteria</taxon>
        <taxon>Bacillati</taxon>
        <taxon>Bacillota</taxon>
        <taxon>Clostridia</taxon>
        <taxon>Eubacteriales</taxon>
        <taxon>Clostridiaceae</taxon>
        <taxon>Clostridium</taxon>
    </lineage>
</organism>
<dbReference type="AlphaFoldDB" id="A0A6V8SP71"/>
<protein>
    <submittedName>
        <fullName evidence="3">Sulfoquinovose isomerase</fullName>
    </submittedName>
</protein>
<dbReference type="InterPro" id="IPR008928">
    <property type="entry name" value="6-hairpin_glycosidase_sf"/>
</dbReference>
<comment type="caution">
    <text evidence="3">The sequence shown here is derived from an EMBL/GenBank/DDBJ whole genome shotgun (WGS) entry which is preliminary data.</text>
</comment>
<dbReference type="InterPro" id="IPR010819">
    <property type="entry name" value="AGE/CE"/>
</dbReference>
<evidence type="ECO:0000256" key="1">
    <source>
        <dbReference type="ARBA" id="ARBA00008558"/>
    </source>
</evidence>
<dbReference type="PANTHER" id="PTHR15108">
    <property type="entry name" value="N-ACYLGLUCOSAMINE-2-EPIMERASE"/>
    <property type="match status" value="1"/>
</dbReference>
<dbReference type="EMBL" id="BLZR01000001">
    <property type="protein sequence ID" value="GFP76663.1"/>
    <property type="molecule type" value="Genomic_DNA"/>
</dbReference>
<proteinExistence type="inferred from homology"/>
<accession>A0A6V8SP71</accession>
<gene>
    <name evidence="3" type="ORF">bsdtw1_02766</name>
</gene>